<dbReference type="SUPFAM" id="SSF56784">
    <property type="entry name" value="HAD-like"/>
    <property type="match status" value="1"/>
</dbReference>
<evidence type="ECO:0000313" key="1">
    <source>
        <dbReference type="EMBL" id="SUN63820.1"/>
    </source>
</evidence>
<dbReference type="SFLD" id="SFLDS00003">
    <property type="entry name" value="Haloacid_Dehalogenase"/>
    <property type="match status" value="1"/>
</dbReference>
<dbReference type="GO" id="GO:0005829">
    <property type="term" value="C:cytosol"/>
    <property type="evidence" value="ECO:0007669"/>
    <property type="project" value="TreeGrafter"/>
</dbReference>
<dbReference type="EC" id="3.1.3.-" evidence="1"/>
<reference evidence="1 2" key="1">
    <citation type="submission" date="2018-06" db="EMBL/GenBank/DDBJ databases">
        <authorList>
            <consortium name="Pathogen Informatics"/>
            <person name="Doyle S."/>
        </authorList>
    </citation>
    <scope>NUCLEOTIDE SEQUENCE [LARGE SCALE GENOMIC DNA]</scope>
    <source>
        <strain evidence="1 2">NCTC12224</strain>
    </source>
</reference>
<dbReference type="Pfam" id="PF08282">
    <property type="entry name" value="Hydrolase_3"/>
    <property type="match status" value="1"/>
</dbReference>
<dbReference type="SFLD" id="SFLDG01140">
    <property type="entry name" value="C2.B:_Phosphomannomutase_and_P"/>
    <property type="match status" value="1"/>
</dbReference>
<dbReference type="CDD" id="cd07516">
    <property type="entry name" value="HAD_Pase"/>
    <property type="match status" value="1"/>
</dbReference>
<dbReference type="EMBL" id="UHFN01000007">
    <property type="protein sequence ID" value="SUN63820.1"/>
    <property type="molecule type" value="Genomic_DNA"/>
</dbReference>
<dbReference type="Gene3D" id="3.40.50.1000">
    <property type="entry name" value="HAD superfamily/HAD-like"/>
    <property type="match status" value="1"/>
</dbReference>
<accession>A0A380KHV9</accession>
<dbReference type="InterPro" id="IPR006379">
    <property type="entry name" value="HAD-SF_hydro_IIB"/>
</dbReference>
<dbReference type="PANTHER" id="PTHR10000:SF8">
    <property type="entry name" value="HAD SUPERFAMILY HYDROLASE-LIKE, TYPE 3"/>
    <property type="match status" value="1"/>
</dbReference>
<dbReference type="GO" id="GO:0000287">
    <property type="term" value="F:magnesium ion binding"/>
    <property type="evidence" value="ECO:0007669"/>
    <property type="project" value="TreeGrafter"/>
</dbReference>
<organism evidence="1 2">
    <name type="scientific">Streptococcus hyointestinalis</name>
    <dbReference type="NCBI Taxonomy" id="1337"/>
    <lineage>
        <taxon>Bacteria</taxon>
        <taxon>Bacillati</taxon>
        <taxon>Bacillota</taxon>
        <taxon>Bacilli</taxon>
        <taxon>Lactobacillales</taxon>
        <taxon>Streptococcaceae</taxon>
        <taxon>Streptococcus</taxon>
    </lineage>
</organism>
<dbReference type="NCBIfam" id="TIGR01484">
    <property type="entry name" value="HAD-SF-IIB"/>
    <property type="match status" value="1"/>
</dbReference>
<dbReference type="PANTHER" id="PTHR10000">
    <property type="entry name" value="PHOSPHOSERINE PHOSPHATASE"/>
    <property type="match status" value="1"/>
</dbReference>
<dbReference type="NCBIfam" id="TIGR00099">
    <property type="entry name" value="Cof-subfamily"/>
    <property type="match status" value="1"/>
</dbReference>
<dbReference type="RefSeq" id="WP_115271405.1">
    <property type="nucleotide sequence ID" value="NZ_JBNPOC010000075.1"/>
</dbReference>
<dbReference type="AlphaFoldDB" id="A0A380KHV9"/>
<dbReference type="InterPro" id="IPR023214">
    <property type="entry name" value="HAD_sf"/>
</dbReference>
<keyword evidence="2" id="KW-1185">Reference proteome</keyword>
<evidence type="ECO:0000313" key="2">
    <source>
        <dbReference type="Proteomes" id="UP000254924"/>
    </source>
</evidence>
<keyword evidence="1" id="KW-0378">Hydrolase</keyword>
<proteinExistence type="predicted"/>
<dbReference type="GeneID" id="78357876"/>
<name>A0A380KHV9_9STRE</name>
<dbReference type="Proteomes" id="UP000254924">
    <property type="component" value="Unassembled WGS sequence"/>
</dbReference>
<dbReference type="InterPro" id="IPR036412">
    <property type="entry name" value="HAD-like_sf"/>
</dbReference>
<gene>
    <name evidence="1" type="primary">yidA_3</name>
    <name evidence="1" type="ORF">NCTC12224_02647</name>
</gene>
<dbReference type="Gene3D" id="3.30.1240.10">
    <property type="match status" value="1"/>
</dbReference>
<sequence>MSIKLIAIDIDGTLVDDQKQLDTATSSLLSDLADKGVRVVLCTGRPYLGAQVYLEQMGFHKDSEQYVITHNGALISKTDSSFVKALPLDRNLVKKIMTYCLKKGLRFHLSTHEHMYTPNDPISPYTVNESHHTNMPLRPFMDIATVEHLDVFDVMIADDSHLLDKNEEAIRERFGKYCEIVRSEPHFIEFMHPHAGKGRALDCLTQSLGIPSHEVMSIGNAQNDVSMLEFAGISVAVENAVPEVKAVSDFVTSSNNEQGVKRAIEYMKEHFKQ</sequence>
<dbReference type="OrthoDB" id="9790031at2"/>
<dbReference type="GO" id="GO:0016791">
    <property type="term" value="F:phosphatase activity"/>
    <property type="evidence" value="ECO:0007669"/>
    <property type="project" value="UniProtKB-ARBA"/>
</dbReference>
<protein>
    <submittedName>
        <fullName evidence="1">Haloacid dehalogenase-like hydrolase</fullName>
        <ecNumber evidence="1">3.1.3.-</ecNumber>
    </submittedName>
</protein>
<dbReference type="InterPro" id="IPR000150">
    <property type="entry name" value="Cof"/>
</dbReference>